<dbReference type="FunFam" id="3.30.70.580:FF:000001">
    <property type="entry name" value="tRNA pseudouridine synthase A"/>
    <property type="match status" value="1"/>
</dbReference>
<evidence type="ECO:0000256" key="3">
    <source>
        <dbReference type="ARBA" id="ARBA00023235"/>
    </source>
</evidence>
<dbReference type="PIRSF" id="PIRSF001430">
    <property type="entry name" value="tRNA_psdUrid_synth"/>
    <property type="match status" value="1"/>
</dbReference>
<dbReference type="EMBL" id="QRYQ01000032">
    <property type="protein sequence ID" value="RGU89317.1"/>
    <property type="molecule type" value="Genomic_DNA"/>
</dbReference>
<dbReference type="PANTHER" id="PTHR11142:SF0">
    <property type="entry name" value="TRNA PSEUDOURIDINE SYNTHASE-LIKE 1"/>
    <property type="match status" value="1"/>
</dbReference>
<keyword evidence="2 4" id="KW-0819">tRNA processing</keyword>
<feature type="domain" description="Pseudouridine synthase I TruA alpha/beta" evidence="8">
    <location>
        <begin position="6"/>
        <end position="103"/>
    </location>
</feature>
<keyword evidence="3 4" id="KW-0413">Isomerase</keyword>
<comment type="caution">
    <text evidence="4">Lacks conserved residue(s) required for the propagation of feature annotation.</text>
</comment>
<evidence type="ECO:0000256" key="7">
    <source>
        <dbReference type="RuleBase" id="RU003792"/>
    </source>
</evidence>
<feature type="domain" description="Pseudouridine synthase I TruA alpha/beta" evidence="8">
    <location>
        <begin position="142"/>
        <end position="245"/>
    </location>
</feature>
<dbReference type="EC" id="5.4.99.12" evidence="4"/>
<dbReference type="InterPro" id="IPR020095">
    <property type="entry name" value="PsdUridine_synth_TruA_C"/>
</dbReference>
<dbReference type="HAMAP" id="MF_00171">
    <property type="entry name" value="TruA"/>
    <property type="match status" value="1"/>
</dbReference>
<dbReference type="InterPro" id="IPR001406">
    <property type="entry name" value="PsdUridine_synth_TruA"/>
</dbReference>
<organism evidence="9 10">
    <name type="scientific">Holdemanella biformis</name>
    <dbReference type="NCBI Taxonomy" id="1735"/>
    <lineage>
        <taxon>Bacteria</taxon>
        <taxon>Bacillati</taxon>
        <taxon>Bacillota</taxon>
        <taxon>Erysipelotrichia</taxon>
        <taxon>Erysipelotrichales</taxon>
        <taxon>Erysipelotrichaceae</taxon>
        <taxon>Holdemanella</taxon>
    </lineage>
</organism>
<dbReference type="Pfam" id="PF01416">
    <property type="entry name" value="PseudoU_synth_1"/>
    <property type="match status" value="2"/>
</dbReference>
<dbReference type="AlphaFoldDB" id="A0A395W5R2"/>
<dbReference type="SUPFAM" id="SSF55120">
    <property type="entry name" value="Pseudouridine synthase"/>
    <property type="match status" value="1"/>
</dbReference>
<comment type="caution">
    <text evidence="9">The sequence shown here is derived from an EMBL/GenBank/DDBJ whole genome shotgun (WGS) entry which is preliminary data.</text>
</comment>
<dbReference type="GO" id="GO:0003723">
    <property type="term" value="F:RNA binding"/>
    <property type="evidence" value="ECO:0007669"/>
    <property type="project" value="InterPro"/>
</dbReference>
<dbReference type="InterPro" id="IPR020094">
    <property type="entry name" value="TruA/RsuA/RluB/E/F_N"/>
</dbReference>
<reference evidence="9 10" key="1">
    <citation type="submission" date="2018-08" db="EMBL/GenBank/DDBJ databases">
        <title>A genome reference for cultivated species of the human gut microbiota.</title>
        <authorList>
            <person name="Zou Y."/>
            <person name="Xue W."/>
            <person name="Luo G."/>
        </authorList>
    </citation>
    <scope>NUCLEOTIDE SEQUENCE [LARGE SCALE GENOMIC DNA]</scope>
    <source>
        <strain evidence="9 10">AF15-20</strain>
    </source>
</reference>
<dbReference type="Gene3D" id="3.30.70.580">
    <property type="entry name" value="Pseudouridine synthase I, catalytic domain, N-terminal subdomain"/>
    <property type="match status" value="1"/>
</dbReference>
<dbReference type="InterPro" id="IPR020097">
    <property type="entry name" value="PsdUridine_synth_TruA_a/b_dom"/>
</dbReference>
<evidence type="ECO:0000259" key="8">
    <source>
        <dbReference type="Pfam" id="PF01416"/>
    </source>
</evidence>
<comment type="catalytic activity">
    <reaction evidence="4 7">
        <text>uridine(38/39/40) in tRNA = pseudouridine(38/39/40) in tRNA</text>
        <dbReference type="Rhea" id="RHEA:22376"/>
        <dbReference type="Rhea" id="RHEA-COMP:10085"/>
        <dbReference type="Rhea" id="RHEA-COMP:10087"/>
        <dbReference type="ChEBI" id="CHEBI:65314"/>
        <dbReference type="ChEBI" id="CHEBI:65315"/>
        <dbReference type="EC" id="5.4.99.12"/>
    </reaction>
</comment>
<dbReference type="InterPro" id="IPR020103">
    <property type="entry name" value="PsdUridine_synth_cat_dom_sf"/>
</dbReference>
<dbReference type="NCBIfam" id="TIGR00071">
    <property type="entry name" value="hisT_truA"/>
    <property type="match status" value="1"/>
</dbReference>
<dbReference type="GO" id="GO:0160147">
    <property type="term" value="F:tRNA pseudouridine(38-40) synthase activity"/>
    <property type="evidence" value="ECO:0007669"/>
    <property type="project" value="UniProtKB-EC"/>
</dbReference>
<evidence type="ECO:0000256" key="4">
    <source>
        <dbReference type="HAMAP-Rule" id="MF_00171"/>
    </source>
</evidence>
<dbReference type="PANTHER" id="PTHR11142">
    <property type="entry name" value="PSEUDOURIDYLATE SYNTHASE"/>
    <property type="match status" value="1"/>
</dbReference>
<feature type="active site" description="Nucleophile" evidence="4 5">
    <location>
        <position position="52"/>
    </location>
</feature>
<comment type="subunit">
    <text evidence="4">Homodimer.</text>
</comment>
<evidence type="ECO:0000256" key="5">
    <source>
        <dbReference type="PIRSR" id="PIRSR001430-1"/>
    </source>
</evidence>
<name>A0A395W5R2_9FIRM</name>
<comment type="function">
    <text evidence="4">Formation of pseudouridine at positions 38, 39 and 40 in the anticodon stem and loop of transfer RNAs.</text>
</comment>
<evidence type="ECO:0000256" key="2">
    <source>
        <dbReference type="ARBA" id="ARBA00022694"/>
    </source>
</evidence>
<dbReference type="GO" id="GO:0031119">
    <property type="term" value="P:tRNA pseudouridine synthesis"/>
    <property type="evidence" value="ECO:0007669"/>
    <property type="project" value="UniProtKB-UniRule"/>
</dbReference>
<dbReference type="Gene3D" id="3.30.70.660">
    <property type="entry name" value="Pseudouridine synthase I, catalytic domain, C-terminal subdomain"/>
    <property type="match status" value="1"/>
</dbReference>
<evidence type="ECO:0000256" key="6">
    <source>
        <dbReference type="PIRSR" id="PIRSR001430-2"/>
    </source>
</evidence>
<protein>
    <recommendedName>
        <fullName evidence="4">tRNA pseudouridine synthase A</fullName>
        <ecNumber evidence="4">5.4.99.12</ecNumber>
    </recommendedName>
    <alternativeName>
        <fullName evidence="4">tRNA pseudouridine(38-40) synthase</fullName>
    </alternativeName>
    <alternativeName>
        <fullName evidence="4">tRNA pseudouridylate synthase I</fullName>
    </alternativeName>
    <alternativeName>
        <fullName evidence="4">tRNA-uridine isomerase I</fullName>
    </alternativeName>
</protein>
<dbReference type="Proteomes" id="UP000265489">
    <property type="component" value="Unassembled WGS sequence"/>
</dbReference>
<evidence type="ECO:0000256" key="1">
    <source>
        <dbReference type="ARBA" id="ARBA00009375"/>
    </source>
</evidence>
<proteinExistence type="inferred from homology"/>
<comment type="similarity">
    <text evidence="1 4 7">Belongs to the tRNA pseudouridine synthase TruA family.</text>
</comment>
<dbReference type="CDD" id="cd02570">
    <property type="entry name" value="PseudoU_synth_EcTruA"/>
    <property type="match status" value="1"/>
</dbReference>
<sequence length="248" mass="28343">MMIVKALVSYDGFNYAGWQKQENALGIQQVIEEALYKITKENVDVVASGRTDAGVHAFGQVFHFETNKNIPAIQYERALNALLPKDIRILKTEEMPDDFHARFSAVGKRYDYYCSYDIKNPFNYKYRNLLTKKLDIEAMKNASKVFLGSHDFTSFASSKIDPRKPRVKTISNIEIIEEGMDVHFIFEGTGFLRYQVRMMTGTLIAVGQHKIGVDDVQRMLDAKDKSACRYNASSCGLYLVEVKYNETN</sequence>
<evidence type="ECO:0000313" key="10">
    <source>
        <dbReference type="Proteomes" id="UP000265489"/>
    </source>
</evidence>
<accession>A0A395W5R2</accession>
<gene>
    <name evidence="4" type="primary">truA</name>
    <name evidence="9" type="ORF">DWW32_11810</name>
</gene>
<feature type="binding site" evidence="4 6">
    <location>
        <position position="110"/>
    </location>
    <ligand>
        <name>substrate</name>
    </ligand>
</feature>
<evidence type="ECO:0000313" key="9">
    <source>
        <dbReference type="EMBL" id="RGU89317.1"/>
    </source>
</evidence>